<keyword evidence="2" id="KW-1185">Reference proteome</keyword>
<evidence type="ECO:0000313" key="1">
    <source>
        <dbReference type="EMBL" id="WWF05751.1"/>
    </source>
</evidence>
<gene>
    <name evidence="1" type="ORF">N5P18_02425</name>
</gene>
<dbReference type="EMBL" id="CP104874">
    <property type="protein sequence ID" value="WWF05751.1"/>
    <property type="molecule type" value="Genomic_DNA"/>
</dbReference>
<sequence>MNGMGTGRALLLGAVIAAGLAVVVPAGSRGDLSPVPLTCPAAYTGDEHVPSGWTGLLGRTGDPDLPRVHGPSGFDPHDTLAPRRTPTRVLVCSYAAGPNSDITPAPNPLTSTWEVQDGLAQVATDLSSVHAEDAEGCTDAGGDVTRQLVGLEYDETAVWVSVTDEPNGCIPASNGSFRGRGGIGHLVAESVDERAWVEPTHGRRRVCGEPIADGRDEGRTALVPGTPSRVAICRPDDEAAGTFGVRSELRAQLLTELATLDTRPASGHVPDCGEGSRQYDLVLRYGGGADVVIRASIGCDRDEVGNGDLVATATPELAALLESATTHP</sequence>
<accession>A0ABZ2FF35</accession>
<organism evidence="1 2">
    <name type="scientific">Janibacter terrae</name>
    <dbReference type="NCBI Taxonomy" id="103817"/>
    <lineage>
        <taxon>Bacteria</taxon>
        <taxon>Bacillati</taxon>
        <taxon>Actinomycetota</taxon>
        <taxon>Actinomycetes</taxon>
        <taxon>Micrococcales</taxon>
        <taxon>Intrasporangiaceae</taxon>
        <taxon>Janibacter</taxon>
    </lineage>
</organism>
<reference evidence="1 2" key="1">
    <citation type="submission" date="2022-09" db="EMBL/GenBank/DDBJ databases">
        <title>Complete genome sequence of Janibacter terrae strain COS04-44, PCL-degrading bacteria isolated from oil spilled coast.</title>
        <authorList>
            <person name="Park H."/>
            <person name="Kim J.Y."/>
            <person name="An S.H."/>
            <person name="Lee C.M."/>
            <person name="Weon H.-Y."/>
        </authorList>
    </citation>
    <scope>NUCLEOTIDE SEQUENCE [LARGE SCALE GENOMIC DNA]</scope>
    <source>
        <strain evidence="1 2">COS04-44</strain>
    </source>
</reference>
<protein>
    <recommendedName>
        <fullName evidence="3">DUF3558 domain-containing protein</fullName>
    </recommendedName>
</protein>
<evidence type="ECO:0008006" key="3">
    <source>
        <dbReference type="Google" id="ProtNLM"/>
    </source>
</evidence>
<name>A0ABZ2FF35_9MICO</name>
<evidence type="ECO:0000313" key="2">
    <source>
        <dbReference type="Proteomes" id="UP001381003"/>
    </source>
</evidence>
<dbReference type="Proteomes" id="UP001381003">
    <property type="component" value="Chromosome"/>
</dbReference>
<proteinExistence type="predicted"/>
<dbReference type="RefSeq" id="WP_338538577.1">
    <property type="nucleotide sequence ID" value="NZ_CP104874.1"/>
</dbReference>